<feature type="domain" description="ABC transporter" evidence="4">
    <location>
        <begin position="2"/>
        <end position="235"/>
    </location>
</feature>
<dbReference type="PROSITE" id="PS50893">
    <property type="entry name" value="ABC_TRANSPORTER_2"/>
    <property type="match status" value="1"/>
</dbReference>
<dbReference type="InterPro" id="IPR003439">
    <property type="entry name" value="ABC_transporter-like_ATP-bd"/>
</dbReference>
<organism evidence="5 6">
    <name type="scientific">Hamadaea flava</name>
    <dbReference type="NCBI Taxonomy" id="1742688"/>
    <lineage>
        <taxon>Bacteria</taxon>
        <taxon>Bacillati</taxon>
        <taxon>Actinomycetota</taxon>
        <taxon>Actinomycetes</taxon>
        <taxon>Micromonosporales</taxon>
        <taxon>Micromonosporaceae</taxon>
        <taxon>Hamadaea</taxon>
    </lineage>
</organism>
<evidence type="ECO:0000313" key="6">
    <source>
        <dbReference type="Proteomes" id="UP001595816"/>
    </source>
</evidence>
<sequence length="399" mass="43242">MIETRELTKAYGRRVVVDAVSMAVGPGEFMVVLGPSGCGKSTILRMIAGLEDPTSGEVVLDNRVANQLSARDRGVAMVFQDFALYPHLTARENIAMPLRIAHAGARSLADDMRRVEQVAGYFGVADLLDRKPGQLSGGQRQRVAVARAIVRDPRAFLLDEPLSQVDAHLRQQLRREIARLARRLRVTTLYVTHDQQEALALADRIVVLESGRVRQIGTPQEISSDPADVFVAGFVGAARTTLVQGAVYTDRRGSSVLDLGEQALNSDRVLPGRHTDRVVVALRTDALRPVPVDAEGPVLRGTVSFVEDLGAELLVHVATGLVGVPAAYASPDAQRSGGRVAPHQRRPLDDLEEPFGELVVRAPAGTRPRVGEAFAVEVDLDRVFLFDRSGGRIRVEAEA</sequence>
<dbReference type="SUPFAM" id="SSF52540">
    <property type="entry name" value="P-loop containing nucleoside triphosphate hydrolases"/>
    <property type="match status" value="1"/>
</dbReference>
<evidence type="ECO:0000256" key="3">
    <source>
        <dbReference type="ARBA" id="ARBA00022840"/>
    </source>
</evidence>
<keyword evidence="1" id="KW-0813">Transport</keyword>
<evidence type="ECO:0000256" key="1">
    <source>
        <dbReference type="ARBA" id="ARBA00022448"/>
    </source>
</evidence>
<protein>
    <submittedName>
        <fullName evidence="5">ABC transporter ATP-binding protein</fullName>
    </submittedName>
</protein>
<dbReference type="EMBL" id="JBHSAY010000033">
    <property type="protein sequence ID" value="MFC4136673.1"/>
    <property type="molecule type" value="Genomic_DNA"/>
</dbReference>
<dbReference type="PROSITE" id="PS00211">
    <property type="entry name" value="ABC_TRANSPORTER_1"/>
    <property type="match status" value="1"/>
</dbReference>
<reference evidence="6" key="1">
    <citation type="journal article" date="2019" name="Int. J. Syst. Evol. Microbiol.">
        <title>The Global Catalogue of Microorganisms (GCM) 10K type strain sequencing project: providing services to taxonomists for standard genome sequencing and annotation.</title>
        <authorList>
            <consortium name="The Broad Institute Genomics Platform"/>
            <consortium name="The Broad Institute Genome Sequencing Center for Infectious Disease"/>
            <person name="Wu L."/>
            <person name="Ma J."/>
        </authorList>
    </citation>
    <scope>NUCLEOTIDE SEQUENCE [LARGE SCALE GENOMIC DNA]</scope>
    <source>
        <strain evidence="6">CGMCC 4.7289</strain>
    </source>
</reference>
<keyword evidence="2" id="KW-0547">Nucleotide-binding</keyword>
<dbReference type="InterPro" id="IPR017871">
    <property type="entry name" value="ABC_transporter-like_CS"/>
</dbReference>
<dbReference type="GO" id="GO:0005524">
    <property type="term" value="F:ATP binding"/>
    <property type="evidence" value="ECO:0007669"/>
    <property type="project" value="UniProtKB-KW"/>
</dbReference>
<dbReference type="Proteomes" id="UP001595816">
    <property type="component" value="Unassembled WGS sequence"/>
</dbReference>
<comment type="caution">
    <text evidence="5">The sequence shown here is derived from an EMBL/GenBank/DDBJ whole genome shotgun (WGS) entry which is preliminary data.</text>
</comment>
<dbReference type="RefSeq" id="WP_253760472.1">
    <property type="nucleotide sequence ID" value="NZ_JAMZDZ010000001.1"/>
</dbReference>
<accession>A0ABV8M285</accession>
<name>A0ABV8M285_9ACTN</name>
<evidence type="ECO:0000259" key="4">
    <source>
        <dbReference type="PROSITE" id="PS50893"/>
    </source>
</evidence>
<dbReference type="InterPro" id="IPR008995">
    <property type="entry name" value="Mo/tungstate-bd_C_term_dom"/>
</dbReference>
<gene>
    <name evidence="5" type="ORF">ACFOZ4_39220</name>
</gene>
<dbReference type="PANTHER" id="PTHR43875:SF1">
    <property type="entry name" value="OSMOPROTECTIVE COMPOUNDS UPTAKE ATP-BINDING PROTEIN GGTA"/>
    <property type="match status" value="1"/>
</dbReference>
<proteinExistence type="predicted"/>
<dbReference type="SMART" id="SM00382">
    <property type="entry name" value="AAA"/>
    <property type="match status" value="1"/>
</dbReference>
<dbReference type="PANTHER" id="PTHR43875">
    <property type="entry name" value="MALTODEXTRIN IMPORT ATP-BINDING PROTEIN MSMX"/>
    <property type="match status" value="1"/>
</dbReference>
<dbReference type="Pfam" id="PF00005">
    <property type="entry name" value="ABC_tran"/>
    <property type="match status" value="1"/>
</dbReference>
<dbReference type="InterPro" id="IPR047641">
    <property type="entry name" value="ABC_transpr_MalK/UgpC-like"/>
</dbReference>
<dbReference type="InterPro" id="IPR027417">
    <property type="entry name" value="P-loop_NTPase"/>
</dbReference>
<dbReference type="Gene3D" id="3.40.50.300">
    <property type="entry name" value="P-loop containing nucleotide triphosphate hydrolases"/>
    <property type="match status" value="1"/>
</dbReference>
<keyword evidence="6" id="KW-1185">Reference proteome</keyword>
<dbReference type="Gene3D" id="2.40.50.100">
    <property type="match status" value="1"/>
</dbReference>
<evidence type="ECO:0000256" key="2">
    <source>
        <dbReference type="ARBA" id="ARBA00022741"/>
    </source>
</evidence>
<evidence type="ECO:0000313" key="5">
    <source>
        <dbReference type="EMBL" id="MFC4136673.1"/>
    </source>
</evidence>
<keyword evidence="3 5" id="KW-0067">ATP-binding</keyword>
<dbReference type="SUPFAM" id="SSF50331">
    <property type="entry name" value="MOP-like"/>
    <property type="match status" value="1"/>
</dbReference>
<dbReference type="InterPro" id="IPR003593">
    <property type="entry name" value="AAA+_ATPase"/>
</dbReference>